<dbReference type="STRING" id="1123281.SAMN02745180_02556"/>
<feature type="transmembrane region" description="Helical" evidence="6">
    <location>
        <begin position="83"/>
        <end position="100"/>
    </location>
</feature>
<reference evidence="8 9" key="1">
    <citation type="submission" date="2016-11" db="EMBL/GenBank/DDBJ databases">
        <authorList>
            <person name="Jaros S."/>
            <person name="Januszkiewicz K."/>
            <person name="Wedrychowicz H."/>
        </authorList>
    </citation>
    <scope>NUCLEOTIDE SEQUENCE [LARGE SCALE GENOMIC DNA]</scope>
    <source>
        <strain evidence="8 9">DSM 13106</strain>
    </source>
</reference>
<evidence type="ECO:0000256" key="4">
    <source>
        <dbReference type="ARBA" id="ARBA00022777"/>
    </source>
</evidence>
<dbReference type="SMART" id="SM00387">
    <property type="entry name" value="HATPase_c"/>
    <property type="match status" value="1"/>
</dbReference>
<evidence type="ECO:0000256" key="1">
    <source>
        <dbReference type="ARBA" id="ARBA00000085"/>
    </source>
</evidence>
<dbReference type="OrthoDB" id="1791938at2"/>
<dbReference type="CDD" id="cd00075">
    <property type="entry name" value="HATPase"/>
    <property type="match status" value="1"/>
</dbReference>
<keyword evidence="4 8" id="KW-0808">Transferase</keyword>
<keyword evidence="6" id="KW-0812">Transmembrane</keyword>
<evidence type="ECO:0000313" key="9">
    <source>
        <dbReference type="Proteomes" id="UP000184389"/>
    </source>
</evidence>
<evidence type="ECO:0000256" key="2">
    <source>
        <dbReference type="ARBA" id="ARBA00012438"/>
    </source>
</evidence>
<keyword evidence="5" id="KW-0902">Two-component regulatory system</keyword>
<keyword evidence="3" id="KW-0597">Phosphoprotein</keyword>
<evidence type="ECO:0000259" key="7">
    <source>
        <dbReference type="PROSITE" id="PS50109"/>
    </source>
</evidence>
<dbReference type="PANTHER" id="PTHR43547">
    <property type="entry name" value="TWO-COMPONENT HISTIDINE KINASE"/>
    <property type="match status" value="1"/>
</dbReference>
<keyword evidence="6" id="KW-0472">Membrane</keyword>
<dbReference type="RefSeq" id="WP_072745180.1">
    <property type="nucleotide sequence ID" value="NZ_FQXR01000017.1"/>
</dbReference>
<evidence type="ECO:0000256" key="3">
    <source>
        <dbReference type="ARBA" id="ARBA00022553"/>
    </source>
</evidence>
<feature type="transmembrane region" description="Helical" evidence="6">
    <location>
        <begin position="52"/>
        <end position="71"/>
    </location>
</feature>
<evidence type="ECO:0000256" key="6">
    <source>
        <dbReference type="SAM" id="Phobius"/>
    </source>
</evidence>
<evidence type="ECO:0000313" key="8">
    <source>
        <dbReference type="EMBL" id="SHI17046.1"/>
    </source>
</evidence>
<dbReference type="InterPro" id="IPR036890">
    <property type="entry name" value="HATPase_C_sf"/>
</dbReference>
<dbReference type="AlphaFoldDB" id="A0A1M5YYE7"/>
<proteinExistence type="predicted"/>
<dbReference type="SUPFAM" id="SSF55874">
    <property type="entry name" value="ATPase domain of HSP90 chaperone/DNA topoisomerase II/histidine kinase"/>
    <property type="match status" value="1"/>
</dbReference>
<dbReference type="PROSITE" id="PS50109">
    <property type="entry name" value="HIS_KIN"/>
    <property type="match status" value="1"/>
</dbReference>
<dbReference type="Pfam" id="PF02518">
    <property type="entry name" value="HATPase_c"/>
    <property type="match status" value="1"/>
</dbReference>
<keyword evidence="9" id="KW-1185">Reference proteome</keyword>
<dbReference type="Gene3D" id="3.30.565.10">
    <property type="entry name" value="Histidine kinase-like ATPase, C-terminal domain"/>
    <property type="match status" value="1"/>
</dbReference>
<feature type="transmembrane region" description="Helical" evidence="6">
    <location>
        <begin position="146"/>
        <end position="165"/>
    </location>
</feature>
<sequence length="418" mass="48528">MDKKKNFILVIILVGLLSQLYTDFQILNLKFSLSAVVFSVFLYIYSEINPILLGVSSGLSLGFFRMLFYIIDGGAFKTGIFEIFPEVIFYVTYGTIFYMFKKTFPRMSTRQMFFIVLGSDFLSNIVEVCIRIGIKSFLADLYIIKDLIVVAIIRSGMAIFAIILLKYYKMFLIKEEHEERYKKLLWLTSRLNTEIYRMRESIDYVQSTMSDAYELFLKINNNEDKESWANRSLEISKKTHEVQKEYEQLTKDMEEILKNRIDDNGMYFHELGLILKENMGSEINCQDKNISLDFNLGKDFHTEKQYYLMSALTNIFVNSIDSIEYKGKIVFIHKVSDKDHLFIIQDNGCGIKREEIAHIFSPGYSTKMDYKTGEVNKGLGLSLAKSIVEVYLKGDMSVFSKKDEGTTFEISIPIVEIE</sequence>
<keyword evidence="6" id="KW-1133">Transmembrane helix</keyword>
<evidence type="ECO:0000256" key="5">
    <source>
        <dbReference type="ARBA" id="ARBA00023012"/>
    </source>
</evidence>
<dbReference type="Proteomes" id="UP000184389">
    <property type="component" value="Unassembled WGS sequence"/>
</dbReference>
<dbReference type="InterPro" id="IPR004358">
    <property type="entry name" value="Sig_transdc_His_kin-like_C"/>
</dbReference>
<protein>
    <recommendedName>
        <fullName evidence="2">histidine kinase</fullName>
        <ecNumber evidence="2">2.7.13.3</ecNumber>
    </recommendedName>
</protein>
<accession>A0A1M5YYE7</accession>
<dbReference type="InterPro" id="IPR003594">
    <property type="entry name" value="HATPase_dom"/>
</dbReference>
<dbReference type="GO" id="GO:0000155">
    <property type="term" value="F:phosphorelay sensor kinase activity"/>
    <property type="evidence" value="ECO:0007669"/>
    <property type="project" value="TreeGrafter"/>
</dbReference>
<organism evidence="8 9">
    <name type="scientific">Sporanaerobacter acetigenes DSM 13106</name>
    <dbReference type="NCBI Taxonomy" id="1123281"/>
    <lineage>
        <taxon>Bacteria</taxon>
        <taxon>Bacillati</taxon>
        <taxon>Bacillota</taxon>
        <taxon>Tissierellia</taxon>
        <taxon>Tissierellales</taxon>
        <taxon>Sporanaerobacteraceae</taxon>
        <taxon>Sporanaerobacter</taxon>
    </lineage>
</organism>
<dbReference type="InterPro" id="IPR005467">
    <property type="entry name" value="His_kinase_dom"/>
</dbReference>
<gene>
    <name evidence="8" type="ORF">SAMN02745180_02556</name>
</gene>
<name>A0A1M5YYE7_9FIRM</name>
<feature type="transmembrane region" description="Helical" evidence="6">
    <location>
        <begin position="112"/>
        <end position="134"/>
    </location>
</feature>
<feature type="domain" description="Histidine kinase" evidence="7">
    <location>
        <begin position="308"/>
        <end position="416"/>
    </location>
</feature>
<keyword evidence="4 8" id="KW-0418">Kinase</keyword>
<dbReference type="EMBL" id="FQXR01000017">
    <property type="protein sequence ID" value="SHI17046.1"/>
    <property type="molecule type" value="Genomic_DNA"/>
</dbReference>
<dbReference type="PANTHER" id="PTHR43547:SF2">
    <property type="entry name" value="HYBRID SIGNAL TRANSDUCTION HISTIDINE KINASE C"/>
    <property type="match status" value="1"/>
</dbReference>
<comment type="catalytic activity">
    <reaction evidence="1">
        <text>ATP + protein L-histidine = ADP + protein N-phospho-L-histidine.</text>
        <dbReference type="EC" id="2.7.13.3"/>
    </reaction>
</comment>
<dbReference type="EC" id="2.7.13.3" evidence="2"/>
<dbReference type="PRINTS" id="PR00344">
    <property type="entry name" value="BCTRLSENSOR"/>
</dbReference>